<proteinExistence type="predicted"/>
<evidence type="ECO:0000313" key="1">
    <source>
        <dbReference type="EMBL" id="MBX61340.1"/>
    </source>
</evidence>
<name>A0A2P2Q2W9_RHIMU</name>
<reference evidence="1" key="1">
    <citation type="submission" date="2018-02" db="EMBL/GenBank/DDBJ databases">
        <title>Rhizophora mucronata_Transcriptome.</title>
        <authorList>
            <person name="Meera S.P."/>
            <person name="Sreeshan A."/>
            <person name="Augustine A."/>
        </authorList>
    </citation>
    <scope>NUCLEOTIDE SEQUENCE</scope>
    <source>
        <tissue evidence="1">Leaf</tissue>
    </source>
</reference>
<protein>
    <submittedName>
        <fullName evidence="1">Uncharacterized protein</fullName>
    </submittedName>
</protein>
<sequence length="32" mass="3442">MLSRAKTLTKTASGVSEECFMGFTFSRSLSAP</sequence>
<dbReference type="EMBL" id="GGEC01080856">
    <property type="protein sequence ID" value="MBX61340.1"/>
    <property type="molecule type" value="Transcribed_RNA"/>
</dbReference>
<organism evidence="1">
    <name type="scientific">Rhizophora mucronata</name>
    <name type="common">Asiatic mangrove</name>
    <dbReference type="NCBI Taxonomy" id="61149"/>
    <lineage>
        <taxon>Eukaryota</taxon>
        <taxon>Viridiplantae</taxon>
        <taxon>Streptophyta</taxon>
        <taxon>Embryophyta</taxon>
        <taxon>Tracheophyta</taxon>
        <taxon>Spermatophyta</taxon>
        <taxon>Magnoliopsida</taxon>
        <taxon>eudicotyledons</taxon>
        <taxon>Gunneridae</taxon>
        <taxon>Pentapetalae</taxon>
        <taxon>rosids</taxon>
        <taxon>fabids</taxon>
        <taxon>Malpighiales</taxon>
        <taxon>Rhizophoraceae</taxon>
        <taxon>Rhizophora</taxon>
    </lineage>
</organism>
<accession>A0A2P2Q2W9</accession>
<dbReference type="AlphaFoldDB" id="A0A2P2Q2W9"/>